<protein>
    <recommendedName>
        <fullName evidence="4">F-box domain-containing protein</fullName>
    </recommendedName>
</protein>
<keyword evidence="3" id="KW-1185">Reference proteome</keyword>
<dbReference type="OrthoDB" id="5595695at2759"/>
<dbReference type="STRING" id="1328759.A0A5C2RUY7"/>
<organism evidence="2 3">
    <name type="scientific">Lentinus tigrinus ALCF2SS1-6</name>
    <dbReference type="NCBI Taxonomy" id="1328759"/>
    <lineage>
        <taxon>Eukaryota</taxon>
        <taxon>Fungi</taxon>
        <taxon>Dikarya</taxon>
        <taxon>Basidiomycota</taxon>
        <taxon>Agaricomycotina</taxon>
        <taxon>Agaricomycetes</taxon>
        <taxon>Polyporales</taxon>
        <taxon>Polyporaceae</taxon>
        <taxon>Lentinus</taxon>
    </lineage>
</organism>
<feature type="compositionally biased region" description="Polar residues" evidence="1">
    <location>
        <begin position="579"/>
        <end position="591"/>
    </location>
</feature>
<gene>
    <name evidence="2" type="ORF">L227DRAFT_588517</name>
</gene>
<accession>A0A5C2RUY7</accession>
<evidence type="ECO:0008006" key="4">
    <source>
        <dbReference type="Google" id="ProtNLM"/>
    </source>
</evidence>
<name>A0A5C2RUY7_9APHY</name>
<sequence>MLTSLPPDVLDHVAFHLATAHNLGPPAALVPLLSAHSHLYSLLSITRNAHLYARIFRAKFDYHAAQRRFSQHASYSLALARQLVRNCQSLQRIRRGHLCVDDLYRAFALCLENDGMNAAQLAWAGLPDLIERYVLNRLWHGRDRSHNWPPESRENAFALWLYWYSLTPDRLAAHSPAERNQLQSLIRPYAVYNFRYPPFLAPDIHWSFPLRLSPDVLRDHSVLTPHGFYPQYREPKYIKHSFIHYDHDLILAEPPIGLVAKLLYVALLEHQPQEYPSPDILPIDRAEADQIGARGPTLADYLAFGDLRAARPPTHARSSRHDSDWNRWRACYNPWSDNIPQVPAYAPGSLTGLWAGRFLDPDVDDYFRAVTAGSFGPDLEQPNITSASAPLYMRLREHHCVSPAAPMPAEEDVMNAFFARDFPHPELWTVSEQGRRLGVRRKGRGEEWVYETFVSGRAGAHDDETCALCAERRSREEARAAERRRTGADVDMREGCRCEGDSGCECGDCDADEDMEEDEEDDARIQRIRRAVQDALGRDTDLEEFLERVAREVDSEHSADFDSDAEADADTEADDASVYSCSAAPSDSDGSTAGDIEDSDMAGGADRNVERRCDGVVDVIVTGETPRTPALAWRDFRIYGRVRPWDGLVVLVRAPADPRERDTYVFRGYVVGGEAIVGAWRHVTDSVHSVPVEGAFVVGRLDEEAEAQRT</sequence>
<dbReference type="EMBL" id="ML122295">
    <property type="protein sequence ID" value="RPD55503.1"/>
    <property type="molecule type" value="Genomic_DNA"/>
</dbReference>
<dbReference type="Proteomes" id="UP000313359">
    <property type="component" value="Unassembled WGS sequence"/>
</dbReference>
<proteinExistence type="predicted"/>
<evidence type="ECO:0000313" key="3">
    <source>
        <dbReference type="Proteomes" id="UP000313359"/>
    </source>
</evidence>
<evidence type="ECO:0000256" key="1">
    <source>
        <dbReference type="SAM" id="MobiDB-lite"/>
    </source>
</evidence>
<reference evidence="2" key="1">
    <citation type="journal article" date="2018" name="Genome Biol. Evol.">
        <title>Genomics and development of Lentinus tigrinus, a white-rot wood-decaying mushroom with dimorphic fruiting bodies.</title>
        <authorList>
            <person name="Wu B."/>
            <person name="Xu Z."/>
            <person name="Knudson A."/>
            <person name="Carlson A."/>
            <person name="Chen N."/>
            <person name="Kovaka S."/>
            <person name="LaButti K."/>
            <person name="Lipzen A."/>
            <person name="Pennachio C."/>
            <person name="Riley R."/>
            <person name="Schakwitz W."/>
            <person name="Umezawa K."/>
            <person name="Ohm R.A."/>
            <person name="Grigoriev I.V."/>
            <person name="Nagy L.G."/>
            <person name="Gibbons J."/>
            <person name="Hibbett D."/>
        </authorList>
    </citation>
    <scope>NUCLEOTIDE SEQUENCE [LARGE SCALE GENOMIC DNA]</scope>
    <source>
        <strain evidence="2">ALCF2SS1-6</strain>
    </source>
</reference>
<feature type="compositionally biased region" description="Acidic residues" evidence="1">
    <location>
        <begin position="561"/>
        <end position="575"/>
    </location>
</feature>
<evidence type="ECO:0000313" key="2">
    <source>
        <dbReference type="EMBL" id="RPD55503.1"/>
    </source>
</evidence>
<dbReference type="AlphaFoldDB" id="A0A5C2RUY7"/>
<feature type="region of interest" description="Disordered" evidence="1">
    <location>
        <begin position="552"/>
        <end position="607"/>
    </location>
</feature>